<dbReference type="AlphaFoldDB" id="A0A6G7IZL1"/>
<evidence type="ECO:0000313" key="2">
    <source>
        <dbReference type="Proteomes" id="UP000502928"/>
    </source>
</evidence>
<evidence type="ECO:0000313" key="1">
    <source>
        <dbReference type="EMBL" id="QII43632.1"/>
    </source>
</evidence>
<dbReference type="KEGG" id="mut:GVT53_02685"/>
<reference evidence="1 2" key="1">
    <citation type="submission" date="2020-02" db="EMBL/GenBank/DDBJ databases">
        <title>Complete genome of Muricauda sp. 501str8.</title>
        <authorList>
            <person name="Dong B."/>
            <person name="Zhu S."/>
            <person name="Yang J."/>
            <person name="Chen J."/>
        </authorList>
    </citation>
    <scope>NUCLEOTIDE SEQUENCE [LARGE SCALE GENOMIC DNA]</scope>
    <source>
        <strain evidence="1 2">501str8</strain>
    </source>
</reference>
<dbReference type="EMBL" id="CP049616">
    <property type="protein sequence ID" value="QII43632.1"/>
    <property type="molecule type" value="Genomic_DNA"/>
</dbReference>
<gene>
    <name evidence="1" type="ORF">GVT53_02685</name>
</gene>
<dbReference type="RefSeq" id="WP_166247301.1">
    <property type="nucleotide sequence ID" value="NZ_CP049616.1"/>
</dbReference>
<name>A0A6G7IZL1_9FLAO</name>
<proteinExistence type="predicted"/>
<organism evidence="1 2">
    <name type="scientific">Flagellimonas oceani</name>
    <dbReference type="NCBI Taxonomy" id="2698672"/>
    <lineage>
        <taxon>Bacteria</taxon>
        <taxon>Pseudomonadati</taxon>
        <taxon>Bacteroidota</taxon>
        <taxon>Flavobacteriia</taxon>
        <taxon>Flavobacteriales</taxon>
        <taxon>Flavobacteriaceae</taxon>
        <taxon>Flagellimonas</taxon>
    </lineage>
</organism>
<dbReference type="Proteomes" id="UP000502928">
    <property type="component" value="Chromosome"/>
</dbReference>
<accession>A0A6G7IZL1</accession>
<keyword evidence="2" id="KW-1185">Reference proteome</keyword>
<sequence>MIVMFLGSFDYPVEQHPISIKKSGDSMELNTEGLYYAEFFDYVFRGHFENIEMTREDMEFLSIFSQYLRAFGKQCPQALPYDKVEIMEDVCVKERVKTDVFGVETDRICVQWETVGTGIYARPQLYGAYLTVRDIQNSDALKTTIEIMTDPNAMGNTVDMAHKAKGLATDMTMIFNLNPCSSPSIERLEENLRLFALDRPAIRMKERSKYEKMKNSGGPSGDQDFERLIDDLVDDQAKTWAFNRYVPNSVSGVKKYTNARGRPTELVANYRYNGFKTNSPGTVRITFEKGIPKCIYFSDFPNNCKTPNASILASYAKGEYSR</sequence>
<protein>
    <submittedName>
        <fullName evidence="1">Uncharacterized protein</fullName>
    </submittedName>
</protein>